<dbReference type="InterPro" id="IPR054359">
    <property type="entry name" value="MtxA_M_Ig-like"/>
</dbReference>
<feature type="domain" description="DUF7354" evidence="3">
    <location>
        <begin position="46"/>
        <end position="129"/>
    </location>
</feature>
<feature type="domain" description="Magnetotaxis protein MtxA C-terminal" evidence="1">
    <location>
        <begin position="247"/>
        <end position="327"/>
    </location>
</feature>
<dbReference type="Proteomes" id="UP000189670">
    <property type="component" value="Unassembled WGS sequence"/>
</dbReference>
<dbReference type="InterPro" id="IPR055778">
    <property type="entry name" value="DUF7354"/>
</dbReference>
<sequence>MLQIYTFRKKFLAKACQKKEYIMIKSILFSLSAILIFSQPVMAEIKAPLFLVYQPKGIVQYTSDGQNWHSIVRNKFLYNGSQIQTGKDSACKLMNQKDRTIQSMLGNSKIKIENNEIVKLSGQLVQAGIANKVLGDMHKKFFKALRYTVVRRSVSTSPEFALKTAKKITISNKYPDLVWRHVGPEYSYRLIIDSQKYDITGEKNSTIVRFKVPELKSGSHDYAVFVLKDGNTIYQPSKKKQLYILTQQEQAELLSQKKAIEEIDPQNGFLLGNFMEERGLIVAAMDHYRQFFELNPDENQMRPFLIKVYSDLQLSHLKLKEIYRYNAIQ</sequence>
<dbReference type="Pfam" id="PF24045">
    <property type="entry name" value="DUF7354"/>
    <property type="match status" value="1"/>
</dbReference>
<reference evidence="5" key="1">
    <citation type="submission" date="2012-11" db="EMBL/GenBank/DDBJ databases">
        <authorList>
            <person name="Lucero-Rivera Y.E."/>
            <person name="Tovar-Ramirez D."/>
        </authorList>
    </citation>
    <scope>NUCLEOTIDE SEQUENCE [LARGE SCALE GENOMIC DNA]</scope>
    <source>
        <strain evidence="5">Araruama</strain>
    </source>
</reference>
<dbReference type="Pfam" id="PF22433">
    <property type="entry name" value="MtxA_IG-like"/>
    <property type="match status" value="1"/>
</dbReference>
<dbReference type="Pfam" id="PF22121">
    <property type="entry name" value="MtxA_C"/>
    <property type="match status" value="1"/>
</dbReference>
<name>A0A1V1P2P0_9BACT</name>
<organism evidence="4 5">
    <name type="scientific">Candidatus Magnetoglobus multicellularis str. Araruama</name>
    <dbReference type="NCBI Taxonomy" id="890399"/>
    <lineage>
        <taxon>Bacteria</taxon>
        <taxon>Pseudomonadati</taxon>
        <taxon>Thermodesulfobacteriota</taxon>
        <taxon>Desulfobacteria</taxon>
        <taxon>Desulfobacterales</taxon>
        <taxon>Desulfobacteraceae</taxon>
        <taxon>Candidatus Magnetoglobus</taxon>
    </lineage>
</organism>
<evidence type="ECO:0000259" key="3">
    <source>
        <dbReference type="Pfam" id="PF24045"/>
    </source>
</evidence>
<evidence type="ECO:0000313" key="5">
    <source>
        <dbReference type="Proteomes" id="UP000189670"/>
    </source>
</evidence>
<dbReference type="EMBL" id="ATBP01000746">
    <property type="protein sequence ID" value="ETR69074.1"/>
    <property type="molecule type" value="Genomic_DNA"/>
</dbReference>
<evidence type="ECO:0000259" key="1">
    <source>
        <dbReference type="Pfam" id="PF22121"/>
    </source>
</evidence>
<dbReference type="AlphaFoldDB" id="A0A1V1P2P0"/>
<evidence type="ECO:0000313" key="4">
    <source>
        <dbReference type="EMBL" id="ETR69074.1"/>
    </source>
</evidence>
<feature type="domain" description="Magnetotaxis protein MtxA middle immunoglobulin-like" evidence="2">
    <location>
        <begin position="162"/>
        <end position="245"/>
    </location>
</feature>
<protein>
    <submittedName>
        <fullName evidence="4">Uncharacterized protein</fullName>
    </submittedName>
</protein>
<accession>A0A1V1P2P0</accession>
<comment type="caution">
    <text evidence="4">The sequence shown here is derived from an EMBL/GenBank/DDBJ whole genome shotgun (WGS) entry which is preliminary data.</text>
</comment>
<gene>
    <name evidence="4" type="ORF">OMM_04173</name>
</gene>
<dbReference type="InterPro" id="IPR054358">
    <property type="entry name" value="MtxA_C"/>
</dbReference>
<evidence type="ECO:0000259" key="2">
    <source>
        <dbReference type="Pfam" id="PF22433"/>
    </source>
</evidence>
<proteinExistence type="predicted"/>